<protein>
    <submittedName>
        <fullName evidence="1">Uncharacterized protein</fullName>
    </submittedName>
</protein>
<proteinExistence type="predicted"/>
<dbReference type="EMBL" id="GBRH01188911">
    <property type="protein sequence ID" value="JAE08985.1"/>
    <property type="molecule type" value="Transcribed_RNA"/>
</dbReference>
<dbReference type="AlphaFoldDB" id="A0A0A9F7F6"/>
<reference evidence="1" key="1">
    <citation type="submission" date="2014-09" db="EMBL/GenBank/DDBJ databases">
        <authorList>
            <person name="Magalhaes I.L.F."/>
            <person name="Oliveira U."/>
            <person name="Santos F.R."/>
            <person name="Vidigal T.H.D.A."/>
            <person name="Brescovit A.D."/>
            <person name="Santos A.J."/>
        </authorList>
    </citation>
    <scope>NUCLEOTIDE SEQUENCE</scope>
    <source>
        <tissue evidence="1">Shoot tissue taken approximately 20 cm above the soil surface</tissue>
    </source>
</reference>
<sequence>MTKKGTNQNESSSNYALTMEKHWHYLFW</sequence>
<organism evidence="1">
    <name type="scientific">Arundo donax</name>
    <name type="common">Giant reed</name>
    <name type="synonym">Donax arundinaceus</name>
    <dbReference type="NCBI Taxonomy" id="35708"/>
    <lineage>
        <taxon>Eukaryota</taxon>
        <taxon>Viridiplantae</taxon>
        <taxon>Streptophyta</taxon>
        <taxon>Embryophyta</taxon>
        <taxon>Tracheophyta</taxon>
        <taxon>Spermatophyta</taxon>
        <taxon>Magnoliopsida</taxon>
        <taxon>Liliopsida</taxon>
        <taxon>Poales</taxon>
        <taxon>Poaceae</taxon>
        <taxon>PACMAD clade</taxon>
        <taxon>Arundinoideae</taxon>
        <taxon>Arundineae</taxon>
        <taxon>Arundo</taxon>
    </lineage>
</organism>
<accession>A0A0A9F7F6</accession>
<evidence type="ECO:0000313" key="1">
    <source>
        <dbReference type="EMBL" id="JAE08985.1"/>
    </source>
</evidence>
<reference evidence="1" key="2">
    <citation type="journal article" date="2015" name="Data Brief">
        <title>Shoot transcriptome of the giant reed, Arundo donax.</title>
        <authorList>
            <person name="Barrero R.A."/>
            <person name="Guerrero F.D."/>
            <person name="Moolhuijzen P."/>
            <person name="Goolsby J.A."/>
            <person name="Tidwell J."/>
            <person name="Bellgard S.E."/>
            <person name="Bellgard M.I."/>
        </authorList>
    </citation>
    <scope>NUCLEOTIDE SEQUENCE</scope>
    <source>
        <tissue evidence="1">Shoot tissue taken approximately 20 cm above the soil surface</tissue>
    </source>
</reference>
<name>A0A0A9F7F6_ARUDO</name>